<dbReference type="OrthoDB" id="6372431at2759"/>
<dbReference type="AlphaFoldDB" id="A0A5A7QTM2"/>
<dbReference type="Proteomes" id="UP000325081">
    <property type="component" value="Unassembled WGS sequence"/>
</dbReference>
<protein>
    <submittedName>
        <fullName evidence="1">GDA1/CD39 nucleoside phosphatase family protein</fullName>
    </submittedName>
</protein>
<name>A0A5A7QTM2_STRAF</name>
<reference evidence="2" key="1">
    <citation type="journal article" date="2019" name="Curr. Biol.">
        <title>Genome Sequence of Striga asiatica Provides Insight into the Evolution of Plant Parasitism.</title>
        <authorList>
            <person name="Yoshida S."/>
            <person name="Kim S."/>
            <person name="Wafula E.K."/>
            <person name="Tanskanen J."/>
            <person name="Kim Y.M."/>
            <person name="Honaas L."/>
            <person name="Yang Z."/>
            <person name="Spallek T."/>
            <person name="Conn C.E."/>
            <person name="Ichihashi Y."/>
            <person name="Cheong K."/>
            <person name="Cui S."/>
            <person name="Der J.P."/>
            <person name="Gundlach H."/>
            <person name="Jiao Y."/>
            <person name="Hori C."/>
            <person name="Ishida J.K."/>
            <person name="Kasahara H."/>
            <person name="Kiba T."/>
            <person name="Kim M.S."/>
            <person name="Koo N."/>
            <person name="Laohavisit A."/>
            <person name="Lee Y.H."/>
            <person name="Lumba S."/>
            <person name="McCourt P."/>
            <person name="Mortimer J.C."/>
            <person name="Mutuku J.M."/>
            <person name="Nomura T."/>
            <person name="Sasaki-Sekimoto Y."/>
            <person name="Seto Y."/>
            <person name="Wang Y."/>
            <person name="Wakatake T."/>
            <person name="Sakakibara H."/>
            <person name="Demura T."/>
            <person name="Yamaguchi S."/>
            <person name="Yoneyama K."/>
            <person name="Manabe R.I."/>
            <person name="Nelson D.C."/>
            <person name="Schulman A.H."/>
            <person name="Timko M.P."/>
            <person name="dePamphilis C.W."/>
            <person name="Choi D."/>
            <person name="Shirasu K."/>
        </authorList>
    </citation>
    <scope>NUCLEOTIDE SEQUENCE [LARGE SCALE GENOMIC DNA]</scope>
    <source>
        <strain evidence="2">cv. UVA1</strain>
    </source>
</reference>
<accession>A0A5A7QTM2</accession>
<evidence type="ECO:0000313" key="2">
    <source>
        <dbReference type="Proteomes" id="UP000325081"/>
    </source>
</evidence>
<keyword evidence="2" id="KW-1185">Reference proteome</keyword>
<dbReference type="EMBL" id="BKCP01007848">
    <property type="protein sequence ID" value="GER47301.1"/>
    <property type="molecule type" value="Genomic_DNA"/>
</dbReference>
<organism evidence="1 2">
    <name type="scientific">Striga asiatica</name>
    <name type="common">Asiatic witchweed</name>
    <name type="synonym">Buchnera asiatica</name>
    <dbReference type="NCBI Taxonomy" id="4170"/>
    <lineage>
        <taxon>Eukaryota</taxon>
        <taxon>Viridiplantae</taxon>
        <taxon>Streptophyta</taxon>
        <taxon>Embryophyta</taxon>
        <taxon>Tracheophyta</taxon>
        <taxon>Spermatophyta</taxon>
        <taxon>Magnoliopsida</taxon>
        <taxon>eudicotyledons</taxon>
        <taxon>Gunneridae</taxon>
        <taxon>Pentapetalae</taxon>
        <taxon>asterids</taxon>
        <taxon>lamiids</taxon>
        <taxon>Lamiales</taxon>
        <taxon>Orobanchaceae</taxon>
        <taxon>Buchnereae</taxon>
        <taxon>Striga</taxon>
    </lineage>
</organism>
<gene>
    <name evidence="1" type="ORF">STAS_24396</name>
</gene>
<sequence length="130" mass="14830">MQVGYKLFVSIESFILFIPVDLACKDCRTHTALRLSYPKASDLYKPSGLPPIPVIKPHIKWAEKQIPKKSHKSASLFLYATARVCKLPPADSNLLLDNAWSILKTSHFMCKREWVKLSRAWKTLITDGFL</sequence>
<proteinExistence type="predicted"/>
<evidence type="ECO:0000313" key="1">
    <source>
        <dbReference type="EMBL" id="GER47301.1"/>
    </source>
</evidence>
<dbReference type="Gene3D" id="3.30.420.40">
    <property type="match status" value="1"/>
</dbReference>
<comment type="caution">
    <text evidence="1">The sequence shown here is derived from an EMBL/GenBank/DDBJ whole genome shotgun (WGS) entry which is preliminary data.</text>
</comment>